<comment type="similarity">
    <text evidence="1">Belongs to the VPS13 family.</text>
</comment>
<evidence type="ECO:0000313" key="5">
    <source>
        <dbReference type="Proteomes" id="UP000278807"/>
    </source>
</evidence>
<dbReference type="InterPro" id="IPR026847">
    <property type="entry name" value="VPS13"/>
</dbReference>
<dbReference type="Proteomes" id="UP000278807">
    <property type="component" value="Unassembled WGS sequence"/>
</dbReference>
<gene>
    <name evidence="4" type="ORF">HNAJ_LOCUS8733</name>
</gene>
<accession>A0A0R3TN02</accession>
<dbReference type="PANTHER" id="PTHR16166:SF93">
    <property type="entry name" value="INTERMEMBRANE LIPID TRANSFER PROTEIN VPS13"/>
    <property type="match status" value="1"/>
</dbReference>
<sequence>ATKTKAARAKSNTSGKSGGWFSWLLSGSSSSTTTPSTDSLGHADVGNRVIQRFQEEMTPEEKRKLYSALNYTEGMGKSSYPPDYVSTIVNFSLGGLSLMLANNELKTPSILKVQLISVALDFKQRSGDKAMDLSLKLAGFDVFGTRNVFTDVVPTLISSTAIGQSLLSVNFATNPLDRTADQRLHVLAAPIQVVYDADTINKIVDFFKLPEGLHLNEFFSPAGTCEGIPPRYALGCKLSKANIGSSSSNRIRISSSMIPSLDEMKAMTTTGLRYLVSQRSYLDVHINIQSSYFLLPEFGVYTK</sequence>
<dbReference type="STRING" id="102285.A0A0R3TN02"/>
<reference evidence="4 5" key="2">
    <citation type="submission" date="2018-11" db="EMBL/GenBank/DDBJ databases">
        <authorList>
            <consortium name="Pathogen Informatics"/>
        </authorList>
    </citation>
    <scope>NUCLEOTIDE SEQUENCE [LARGE SCALE GENOMIC DNA]</scope>
</reference>
<evidence type="ECO:0000313" key="6">
    <source>
        <dbReference type="WBParaSite" id="HNAJ_0000873701-mRNA-1"/>
    </source>
</evidence>
<evidence type="ECO:0000256" key="1">
    <source>
        <dbReference type="ARBA" id="ARBA00006545"/>
    </source>
</evidence>
<evidence type="ECO:0000256" key="2">
    <source>
        <dbReference type="ARBA" id="ARBA00022448"/>
    </source>
</evidence>
<evidence type="ECO:0000313" key="4">
    <source>
        <dbReference type="EMBL" id="VDO04822.1"/>
    </source>
</evidence>
<dbReference type="Pfam" id="PF12624">
    <property type="entry name" value="VPS13_N"/>
    <property type="match status" value="1"/>
</dbReference>
<keyword evidence="5" id="KW-1185">Reference proteome</keyword>
<dbReference type="GO" id="GO:0006623">
    <property type="term" value="P:protein targeting to vacuole"/>
    <property type="evidence" value="ECO:0007669"/>
    <property type="project" value="TreeGrafter"/>
</dbReference>
<dbReference type="AlphaFoldDB" id="A0A0R3TN02"/>
<dbReference type="InterPro" id="IPR026854">
    <property type="entry name" value="VPS13_N"/>
</dbReference>
<organism evidence="6">
    <name type="scientific">Rodentolepis nana</name>
    <name type="common">Dwarf tapeworm</name>
    <name type="synonym">Hymenolepis nana</name>
    <dbReference type="NCBI Taxonomy" id="102285"/>
    <lineage>
        <taxon>Eukaryota</taxon>
        <taxon>Metazoa</taxon>
        <taxon>Spiralia</taxon>
        <taxon>Lophotrochozoa</taxon>
        <taxon>Platyhelminthes</taxon>
        <taxon>Cestoda</taxon>
        <taxon>Eucestoda</taxon>
        <taxon>Cyclophyllidea</taxon>
        <taxon>Hymenolepididae</taxon>
        <taxon>Rodentolepis</taxon>
    </lineage>
</organism>
<dbReference type="GO" id="GO:0045053">
    <property type="term" value="P:protein retention in Golgi apparatus"/>
    <property type="evidence" value="ECO:0007669"/>
    <property type="project" value="TreeGrafter"/>
</dbReference>
<dbReference type="WBParaSite" id="HNAJ_0000873701-mRNA-1">
    <property type="protein sequence ID" value="HNAJ_0000873701-mRNA-1"/>
    <property type="gene ID" value="HNAJ_0000873701"/>
</dbReference>
<feature type="domain" description="Chorein N-terminal" evidence="3">
    <location>
        <begin position="7"/>
        <end position="299"/>
    </location>
</feature>
<keyword evidence="2" id="KW-0813">Transport</keyword>
<reference evidence="6" key="1">
    <citation type="submission" date="2017-02" db="UniProtKB">
        <authorList>
            <consortium name="WormBaseParasite"/>
        </authorList>
    </citation>
    <scope>IDENTIFICATION</scope>
</reference>
<name>A0A0R3TN02_RODNA</name>
<evidence type="ECO:0000259" key="3">
    <source>
        <dbReference type="Pfam" id="PF12624"/>
    </source>
</evidence>
<protein>
    <submittedName>
        <fullName evidence="6">PilZ domain-containing protein</fullName>
    </submittedName>
</protein>
<dbReference type="EMBL" id="UZAE01012375">
    <property type="protein sequence ID" value="VDO04822.1"/>
    <property type="molecule type" value="Genomic_DNA"/>
</dbReference>
<proteinExistence type="inferred from homology"/>
<dbReference type="OrthoDB" id="6284936at2759"/>
<dbReference type="PANTHER" id="PTHR16166">
    <property type="entry name" value="VACUOLAR PROTEIN SORTING-ASSOCIATED PROTEIN VPS13"/>
    <property type="match status" value="1"/>
</dbReference>